<dbReference type="EMBL" id="JAPCID010000041">
    <property type="protein sequence ID" value="MDA0140573.1"/>
    <property type="molecule type" value="Genomic_DNA"/>
</dbReference>
<dbReference type="RefSeq" id="WP_202954282.1">
    <property type="nucleotide sequence ID" value="NZ_JAPCID010000041.1"/>
</dbReference>
<evidence type="ECO:0000313" key="3">
    <source>
        <dbReference type="Proteomes" id="UP001147700"/>
    </source>
</evidence>
<evidence type="ECO:0000256" key="1">
    <source>
        <dbReference type="SAM" id="SignalP"/>
    </source>
</evidence>
<comment type="caution">
    <text evidence="2">The sequence shown here is derived from an EMBL/GenBank/DDBJ whole genome shotgun (WGS) entry which is preliminary data.</text>
</comment>
<feature type="chain" id="PRO_5046429523" evidence="1">
    <location>
        <begin position="25"/>
        <end position="396"/>
    </location>
</feature>
<keyword evidence="1" id="KW-0732">Signal</keyword>
<organism evidence="2 3">
    <name type="scientific">Solirubrobacter deserti</name>
    <dbReference type="NCBI Taxonomy" id="2282478"/>
    <lineage>
        <taxon>Bacteria</taxon>
        <taxon>Bacillati</taxon>
        <taxon>Actinomycetota</taxon>
        <taxon>Thermoleophilia</taxon>
        <taxon>Solirubrobacterales</taxon>
        <taxon>Solirubrobacteraceae</taxon>
        <taxon>Solirubrobacter</taxon>
    </lineage>
</organism>
<reference evidence="2" key="1">
    <citation type="submission" date="2022-10" db="EMBL/GenBank/DDBJ databases">
        <title>The WGS of Solirubrobacter sp. CPCC 204708.</title>
        <authorList>
            <person name="Jiang Z."/>
        </authorList>
    </citation>
    <scope>NUCLEOTIDE SEQUENCE</scope>
    <source>
        <strain evidence="2">CPCC 204708</strain>
    </source>
</reference>
<name>A0ABT4RPS6_9ACTN</name>
<dbReference type="Proteomes" id="UP001147700">
    <property type="component" value="Unassembled WGS sequence"/>
</dbReference>
<feature type="signal peptide" evidence="1">
    <location>
        <begin position="1"/>
        <end position="24"/>
    </location>
</feature>
<dbReference type="SUPFAM" id="SSF75011">
    <property type="entry name" value="3-carboxy-cis,cis-mucoante lactonizing enzyme"/>
    <property type="match status" value="1"/>
</dbReference>
<dbReference type="Gene3D" id="2.130.10.10">
    <property type="entry name" value="YVTN repeat-like/Quinoprotein amine dehydrogenase"/>
    <property type="match status" value="1"/>
</dbReference>
<proteinExistence type="predicted"/>
<gene>
    <name evidence="2" type="ORF">OJ962_23960</name>
</gene>
<protein>
    <submittedName>
        <fullName evidence="2">Uncharacterized protein</fullName>
    </submittedName>
</protein>
<dbReference type="SUPFAM" id="SSF63829">
    <property type="entry name" value="Calcium-dependent phosphotriesterase"/>
    <property type="match status" value="1"/>
</dbReference>
<keyword evidence="3" id="KW-1185">Reference proteome</keyword>
<sequence>MHRSLSAVPLALAVSVGLGSTAEAAVERLEPRIVVSDGQRGKVAVFTLDGERRGKPFALPGDAPAYLTRLSDGRHVAAVQYDGDRVSVLDSGTWTQPHGDHFHSYVARPRLTPFELEQPKPSHVVSHGDAVTVFTDGTGTAHVFALGDLRRRAGAGTQIATGKPHHGVAVTVGDRLLVTAADPAAEDGALPVDVSVRDAAGTEVGRLGACPELHGEAAGEDWAVFACADGILSASLQNGQVSATKLAYPAPTAAEQRAWGVQVDDSGRYLVGDFGTRALVRIDRVAGTTTAIPLPGDLASFAVDGRSVAVLTDDGKVRRLDLRTGASRGSARVTRAFNAASRRPTPELAMGAGRVVVTEPAAGRVHVLRAASLKRVVRVKTGGRPQRLTITGLAPH</sequence>
<accession>A0ABT4RPS6</accession>
<evidence type="ECO:0000313" key="2">
    <source>
        <dbReference type="EMBL" id="MDA0140573.1"/>
    </source>
</evidence>
<dbReference type="InterPro" id="IPR015943">
    <property type="entry name" value="WD40/YVTN_repeat-like_dom_sf"/>
</dbReference>